<dbReference type="KEGG" id="ppe:PEPE_0495"/>
<comment type="subcellular location">
    <subcellularLocation>
        <location evidence="1">Cell membrane</location>
        <topology evidence="1">Multi-pass membrane protein</topology>
    </subcellularLocation>
</comment>
<feature type="transmembrane region" description="Helical" evidence="6">
    <location>
        <begin position="49"/>
        <end position="69"/>
    </location>
</feature>
<dbReference type="InterPro" id="IPR002293">
    <property type="entry name" value="AA/rel_permease1"/>
</dbReference>
<dbReference type="AlphaFoldDB" id="Q03GT4"/>
<protein>
    <submittedName>
        <fullName evidence="7">Amino acid transporter</fullName>
    </submittedName>
</protein>
<feature type="transmembrane region" description="Helical" evidence="6">
    <location>
        <begin position="356"/>
        <end position="378"/>
    </location>
</feature>
<evidence type="ECO:0000256" key="6">
    <source>
        <dbReference type="SAM" id="Phobius"/>
    </source>
</evidence>
<accession>Q03GT4</accession>
<sequence length="773" mass="86878">MEENTSYDEGLKVSLSTKDLLVYGITFMIPVAPLAFYGSFLTPANGMVALAYFVGMVAMLFTGFSYATMSRRYPFSGSVYTYVQQGTNAGLGFIGGWGITLDYFLIPTITYLISKSFGESLFPTVPGWAWIIILVIFNTIVNILGANVVTKISWVLFALQGIVLVAFIIGTIRLLLSGAIQPQTISFYNPQHFNIQGVLQATGIVIVSYLGFDAISTLSEEAEDPHRSVGRAIILSILSIGILFVVITVLAGFVAPDYQNLNQNTAFLGILQRVGGTWLVKLADITIILSFGFASGQEGQTAVSRILYAMGRDGILPPAFAKLHKKYRTPIFAIVLVGLASLILSLTLSQDTVSNLVSFGALFGFILLNLSVIWKFYVKGDHGSVFSKERVETKYYEDDTKIYLTLLKKQDILDLDLSRERVKKRVISNISTTGNTKYAEKLISKYYRDFDYVFDMVRAEQALPSKKDNFLKSISEPKPTPRFQIHKYDLVKLIDGRLAIVFSINDANTEYEVRVEKGSESWELITIKQIDIAHVYQHLDSFLSPTKISLSIKDVFFKHDVNFLIEEFPDINVETLCTDSEWFDLENKLEGLLLKYSQISNKQSHNIGIRIQQMLDIIPEKYVDVRLSSVVPPTLEEIDQLEELDVVKLKDGKFATIVFAPPHPYSWDMHFDFDIGDSSTSWATPITEIAEIIFFHSKNLPIHLNKMLTKEAIQNLHVLVPDFDVNKTLSKEEFTKLYDLIDHKLMTQGFDTNDEPTPIGLMAENLLTEFADI</sequence>
<evidence type="ECO:0000256" key="1">
    <source>
        <dbReference type="ARBA" id="ARBA00004651"/>
    </source>
</evidence>
<feature type="transmembrane region" description="Helical" evidence="6">
    <location>
        <begin position="193"/>
        <end position="212"/>
    </location>
</feature>
<feature type="transmembrane region" description="Helical" evidence="6">
    <location>
        <begin position="232"/>
        <end position="255"/>
    </location>
</feature>
<dbReference type="STRING" id="278197.PEPE_0495"/>
<evidence type="ECO:0000256" key="3">
    <source>
        <dbReference type="ARBA" id="ARBA00022692"/>
    </source>
</evidence>
<feature type="transmembrane region" description="Helical" evidence="6">
    <location>
        <begin position="125"/>
        <end position="146"/>
    </location>
</feature>
<dbReference type="eggNOG" id="COG0531">
    <property type="taxonomic scope" value="Bacteria"/>
</dbReference>
<organism evidence="7 8">
    <name type="scientific">Pediococcus pentosaceus (strain ATCC 25745 / CCUG 21536 / LMG 10740 / 183-1w)</name>
    <dbReference type="NCBI Taxonomy" id="278197"/>
    <lineage>
        <taxon>Bacteria</taxon>
        <taxon>Bacillati</taxon>
        <taxon>Bacillota</taxon>
        <taxon>Bacilli</taxon>
        <taxon>Lactobacillales</taxon>
        <taxon>Lactobacillaceae</taxon>
        <taxon>Pediococcus</taxon>
    </lineage>
</organism>
<dbReference type="EMBL" id="CP000422">
    <property type="protein sequence ID" value="ABJ67588.1"/>
    <property type="molecule type" value="Genomic_DNA"/>
</dbReference>
<dbReference type="Gene3D" id="1.20.1740.10">
    <property type="entry name" value="Amino acid/polyamine transporter I"/>
    <property type="match status" value="1"/>
</dbReference>
<dbReference type="GO" id="GO:0005886">
    <property type="term" value="C:plasma membrane"/>
    <property type="evidence" value="ECO:0007669"/>
    <property type="project" value="UniProtKB-SubCell"/>
</dbReference>
<dbReference type="HOGENOM" id="CLU_361643_0_0_9"/>
<dbReference type="PANTHER" id="PTHR42770">
    <property type="entry name" value="AMINO ACID TRANSPORTER-RELATED"/>
    <property type="match status" value="1"/>
</dbReference>
<keyword evidence="3 6" id="KW-0812">Transmembrane</keyword>
<evidence type="ECO:0000256" key="2">
    <source>
        <dbReference type="ARBA" id="ARBA00022475"/>
    </source>
</evidence>
<evidence type="ECO:0000313" key="8">
    <source>
        <dbReference type="Proteomes" id="UP000000773"/>
    </source>
</evidence>
<keyword evidence="4 6" id="KW-1133">Transmembrane helix</keyword>
<evidence type="ECO:0000256" key="5">
    <source>
        <dbReference type="ARBA" id="ARBA00023136"/>
    </source>
</evidence>
<evidence type="ECO:0000313" key="7">
    <source>
        <dbReference type="EMBL" id="ABJ67588.1"/>
    </source>
</evidence>
<gene>
    <name evidence="7" type="ordered locus">PEPE_0495</name>
</gene>
<reference evidence="7 8" key="1">
    <citation type="journal article" date="2006" name="Proc. Natl. Acad. Sci. U.S.A.">
        <title>Comparative genomics of the lactic acid bacteria.</title>
        <authorList>
            <person name="Makarova K."/>
            <person name="Slesarev A."/>
            <person name="Wolf Y."/>
            <person name="Sorokin A."/>
            <person name="Mirkin B."/>
            <person name="Koonin E."/>
            <person name="Pavlov A."/>
            <person name="Pavlova N."/>
            <person name="Karamychev V."/>
            <person name="Polouchine N."/>
            <person name="Shakhova V."/>
            <person name="Grigoriev I."/>
            <person name="Lou Y."/>
            <person name="Rohksar D."/>
            <person name="Lucas S."/>
            <person name="Huang K."/>
            <person name="Goodstein D.M."/>
            <person name="Hawkins T."/>
            <person name="Plengvidhya V."/>
            <person name="Welker D."/>
            <person name="Hughes J."/>
            <person name="Goh Y."/>
            <person name="Benson A."/>
            <person name="Baldwin K."/>
            <person name="Lee J.H."/>
            <person name="Diaz-Muniz I."/>
            <person name="Dosti B."/>
            <person name="Smeianov V."/>
            <person name="Wechter W."/>
            <person name="Barabote R."/>
            <person name="Lorca G."/>
            <person name="Altermann E."/>
            <person name="Barrangou R."/>
            <person name="Ganesan B."/>
            <person name="Xie Y."/>
            <person name="Rawsthorne H."/>
            <person name="Tamir D."/>
            <person name="Parker C."/>
            <person name="Breidt F."/>
            <person name="Broadbent J."/>
            <person name="Hutkins R."/>
            <person name="O'Sullivan D."/>
            <person name="Steele J."/>
            <person name="Unlu G."/>
            <person name="Saier M."/>
            <person name="Klaenhammer T."/>
            <person name="Richardson P."/>
            <person name="Kozyavkin S."/>
            <person name="Weimer B."/>
            <person name="Mills D."/>
        </authorList>
    </citation>
    <scope>NUCLEOTIDE SEQUENCE [LARGE SCALE GENOMIC DNA]</scope>
    <source>
        <strain evidence="8">ATCC 25745 / CCUG 21536 / LMG 10740 / 183-1w</strain>
    </source>
</reference>
<feature type="transmembrane region" description="Helical" evidence="6">
    <location>
        <begin position="89"/>
        <end position="113"/>
    </location>
</feature>
<keyword evidence="2" id="KW-1003">Cell membrane</keyword>
<evidence type="ECO:0000256" key="4">
    <source>
        <dbReference type="ARBA" id="ARBA00022989"/>
    </source>
</evidence>
<feature type="transmembrane region" description="Helical" evidence="6">
    <location>
        <begin position="331"/>
        <end position="350"/>
    </location>
</feature>
<keyword evidence="5 6" id="KW-0472">Membrane</keyword>
<dbReference type="InterPro" id="IPR050367">
    <property type="entry name" value="APC_superfamily"/>
</dbReference>
<dbReference type="PANTHER" id="PTHR42770:SF16">
    <property type="entry name" value="AMINO ACID PERMEASE"/>
    <property type="match status" value="1"/>
</dbReference>
<name>Q03GT4_PEDPA</name>
<dbReference type="GO" id="GO:0022857">
    <property type="term" value="F:transmembrane transporter activity"/>
    <property type="evidence" value="ECO:0007669"/>
    <property type="project" value="InterPro"/>
</dbReference>
<feature type="transmembrane region" description="Helical" evidence="6">
    <location>
        <begin position="152"/>
        <end position="172"/>
    </location>
</feature>
<proteinExistence type="predicted"/>
<dbReference type="Pfam" id="PF13520">
    <property type="entry name" value="AA_permease_2"/>
    <property type="match status" value="1"/>
</dbReference>
<feature type="transmembrane region" description="Helical" evidence="6">
    <location>
        <begin position="20"/>
        <end position="37"/>
    </location>
</feature>
<dbReference type="Proteomes" id="UP000000773">
    <property type="component" value="Chromosome"/>
</dbReference>